<proteinExistence type="predicted"/>
<dbReference type="InterPro" id="IPR001969">
    <property type="entry name" value="Aspartic_peptidase_AS"/>
</dbReference>
<dbReference type="SUPFAM" id="SSF50630">
    <property type="entry name" value="Acid proteases"/>
    <property type="match status" value="1"/>
</dbReference>
<evidence type="ECO:0000313" key="1">
    <source>
        <dbReference type="EMBL" id="KAL3268981.1"/>
    </source>
</evidence>
<reference evidence="1 2" key="1">
    <citation type="journal article" date="2021" name="BMC Biol.">
        <title>Horizontally acquired antibacterial genes associated with adaptive radiation of ladybird beetles.</title>
        <authorList>
            <person name="Li H.S."/>
            <person name="Tang X.F."/>
            <person name="Huang Y.H."/>
            <person name="Xu Z.Y."/>
            <person name="Chen M.L."/>
            <person name="Du X.Y."/>
            <person name="Qiu B.Y."/>
            <person name="Chen P.T."/>
            <person name="Zhang W."/>
            <person name="Slipinski A."/>
            <person name="Escalona H.E."/>
            <person name="Waterhouse R.M."/>
            <person name="Zwick A."/>
            <person name="Pang H."/>
        </authorList>
    </citation>
    <scope>NUCLEOTIDE SEQUENCE [LARGE SCALE GENOMIC DNA]</scope>
    <source>
        <strain evidence="1">SYSU2018</strain>
    </source>
</reference>
<gene>
    <name evidence="1" type="ORF">HHI36_008067</name>
</gene>
<organism evidence="1 2">
    <name type="scientific">Cryptolaemus montrouzieri</name>
    <dbReference type="NCBI Taxonomy" id="559131"/>
    <lineage>
        <taxon>Eukaryota</taxon>
        <taxon>Metazoa</taxon>
        <taxon>Ecdysozoa</taxon>
        <taxon>Arthropoda</taxon>
        <taxon>Hexapoda</taxon>
        <taxon>Insecta</taxon>
        <taxon>Pterygota</taxon>
        <taxon>Neoptera</taxon>
        <taxon>Endopterygota</taxon>
        <taxon>Coleoptera</taxon>
        <taxon>Polyphaga</taxon>
        <taxon>Cucujiformia</taxon>
        <taxon>Coccinelloidea</taxon>
        <taxon>Coccinellidae</taxon>
        <taxon>Scymninae</taxon>
        <taxon>Scymnini</taxon>
        <taxon>Cryptolaemus</taxon>
    </lineage>
</organism>
<dbReference type="PROSITE" id="PS00141">
    <property type="entry name" value="ASP_PROTEASE"/>
    <property type="match status" value="1"/>
</dbReference>
<evidence type="ECO:0000313" key="2">
    <source>
        <dbReference type="Proteomes" id="UP001516400"/>
    </source>
</evidence>
<accession>A0ABD2MRA0</accession>
<dbReference type="EMBL" id="JABFTP020000021">
    <property type="protein sequence ID" value="KAL3268981.1"/>
    <property type="molecule type" value="Genomic_DNA"/>
</dbReference>
<keyword evidence="2" id="KW-1185">Reference proteome</keyword>
<dbReference type="Proteomes" id="UP001516400">
    <property type="component" value="Unassembled WGS sequence"/>
</dbReference>
<comment type="caution">
    <text evidence="1">The sequence shown here is derived from an EMBL/GenBank/DDBJ whole genome shotgun (WGS) entry which is preliminary data.</text>
</comment>
<name>A0ABD2MRA0_9CUCU</name>
<evidence type="ECO:0008006" key="3">
    <source>
        <dbReference type="Google" id="ProtNLM"/>
    </source>
</evidence>
<sequence>MIARHRGYGSGPSRVNLLEPELSAVGDFEQIHNGDYERISQVNAVVNVVNHLQFSSPRKVYWQCDSTEHFFKQCNQPKKSVVSRTLYCTNPPATGYLNGVLVEKIGDPRPHIRVNIKPVFMAALLDSGAPETVVGSKGWHMIQDLALEILPYNAEVMVANGHRCKIKSKVMLPMTDMTESNVS</sequence>
<dbReference type="InterPro" id="IPR021109">
    <property type="entry name" value="Peptidase_aspartic_dom_sf"/>
</dbReference>
<protein>
    <recommendedName>
        <fullName evidence="3">Peptidase A2 domain-containing protein</fullName>
    </recommendedName>
</protein>
<dbReference type="AlphaFoldDB" id="A0ABD2MRA0"/>